<comment type="caution">
    <text evidence="2">The sequence shown here is derived from an EMBL/GenBank/DDBJ whole genome shotgun (WGS) entry which is preliminary data.</text>
</comment>
<dbReference type="GO" id="GO:0009536">
    <property type="term" value="C:plastid"/>
    <property type="evidence" value="ECO:0007669"/>
    <property type="project" value="TreeGrafter"/>
</dbReference>
<dbReference type="Proteomes" id="UP001054889">
    <property type="component" value="Unassembled WGS sequence"/>
</dbReference>
<evidence type="ECO:0000313" key="2">
    <source>
        <dbReference type="EMBL" id="GJM98988.1"/>
    </source>
</evidence>
<sequence length="477" mass="52194">MPPPSLYPSGRLLTARPASTTTVVGRWARPSCSLSMNGCAPGDRGAVCVREARVLPAVSAPWDAVGQLMAAVDALGAAAPSGSSPSGIIRIEVPIRQRVDAIEWLHAQGALPRCFFSARAPLTDAPAALDLVNGNGGPERAFLSKDCPLIRAYGAIRFDATSDASVEWEDYGSFYFSIPQVEFNELEESSVLATTIAWDDSLSWTWQNAVDRVQSTLQKISPSSVKVNKSSLQTNIMSLNHVPTKASWDLAVTKALQMIKGRHSELVKVVLARCSRYITDTCIDPIELLASLKPEQLFHRKYLNISSEALAGTRARGKTRADDFQIGRDLLLRVGERTQQFSKPVSVNLQMICDEVVAHPTKALRKLPRVQHLSAQLAARIRNEDDEFDILNTLHPSPAVCGLPTKEARYFIRDYEIFDRGMYAGPVGWFGGAENLLLFQGHSTLVYAGAGIVEGTNPSFEWDELDLKASQGFLDLI</sequence>
<reference evidence="2" key="1">
    <citation type="journal article" date="2018" name="DNA Res.">
        <title>Multiple hybrid de novo genome assembly of finger millet, an orphan allotetraploid crop.</title>
        <authorList>
            <person name="Hatakeyama M."/>
            <person name="Aluri S."/>
            <person name="Balachadran M.T."/>
            <person name="Sivarajan S.R."/>
            <person name="Patrignani A."/>
            <person name="Gruter S."/>
            <person name="Poveda L."/>
            <person name="Shimizu-Inatsugi R."/>
            <person name="Baeten J."/>
            <person name="Francoijs K.J."/>
            <person name="Nataraja K.N."/>
            <person name="Reddy Y.A.N."/>
            <person name="Phadnis S."/>
            <person name="Ravikumar R.L."/>
            <person name="Schlapbach R."/>
            <person name="Sreeman S.M."/>
            <person name="Shimizu K.K."/>
        </authorList>
    </citation>
    <scope>NUCLEOTIDE SEQUENCE</scope>
</reference>
<dbReference type="InterPro" id="IPR044250">
    <property type="entry name" value="MenF-like"/>
</dbReference>
<feature type="domain" description="Chorismate-utilising enzyme C-terminal" evidence="1">
    <location>
        <begin position="290"/>
        <end position="468"/>
    </location>
</feature>
<dbReference type="SUPFAM" id="SSF56322">
    <property type="entry name" value="ADC synthase"/>
    <property type="match status" value="1"/>
</dbReference>
<dbReference type="EMBL" id="BQKI01000007">
    <property type="protein sequence ID" value="GJM98988.1"/>
    <property type="molecule type" value="Genomic_DNA"/>
</dbReference>
<proteinExistence type="predicted"/>
<dbReference type="PANTHER" id="PTHR47253">
    <property type="match status" value="1"/>
</dbReference>
<dbReference type="PANTHER" id="PTHR47253:SF4">
    <property type="entry name" value="ISOCHORISMATE SYNTHASE 2, CHLOROPLASTIC"/>
    <property type="match status" value="1"/>
</dbReference>
<dbReference type="Pfam" id="PF00425">
    <property type="entry name" value="Chorismate_bind"/>
    <property type="match status" value="1"/>
</dbReference>
<dbReference type="GO" id="GO:0008909">
    <property type="term" value="F:isochorismate synthase activity"/>
    <property type="evidence" value="ECO:0007669"/>
    <property type="project" value="InterPro"/>
</dbReference>
<name>A0AAV5CL02_ELECO</name>
<organism evidence="2 3">
    <name type="scientific">Eleusine coracana subsp. coracana</name>
    <dbReference type="NCBI Taxonomy" id="191504"/>
    <lineage>
        <taxon>Eukaryota</taxon>
        <taxon>Viridiplantae</taxon>
        <taxon>Streptophyta</taxon>
        <taxon>Embryophyta</taxon>
        <taxon>Tracheophyta</taxon>
        <taxon>Spermatophyta</taxon>
        <taxon>Magnoliopsida</taxon>
        <taxon>Liliopsida</taxon>
        <taxon>Poales</taxon>
        <taxon>Poaceae</taxon>
        <taxon>PACMAD clade</taxon>
        <taxon>Chloridoideae</taxon>
        <taxon>Cynodonteae</taxon>
        <taxon>Eleusininae</taxon>
        <taxon>Eleusine</taxon>
    </lineage>
</organism>
<protein>
    <recommendedName>
        <fullName evidence="1">Chorismate-utilising enzyme C-terminal domain-containing protein</fullName>
    </recommendedName>
</protein>
<reference evidence="2" key="2">
    <citation type="submission" date="2021-12" db="EMBL/GenBank/DDBJ databases">
        <title>Resequencing data analysis of finger millet.</title>
        <authorList>
            <person name="Hatakeyama M."/>
            <person name="Aluri S."/>
            <person name="Balachadran M.T."/>
            <person name="Sivarajan S.R."/>
            <person name="Poveda L."/>
            <person name="Shimizu-Inatsugi R."/>
            <person name="Schlapbach R."/>
            <person name="Sreeman S.M."/>
            <person name="Shimizu K.K."/>
        </authorList>
    </citation>
    <scope>NUCLEOTIDE SEQUENCE</scope>
</reference>
<gene>
    <name evidence="2" type="primary">ga16043</name>
    <name evidence="2" type="ORF">PR202_ga16043</name>
</gene>
<accession>A0AAV5CL02</accession>
<keyword evidence="3" id="KW-1185">Reference proteome</keyword>
<dbReference type="InterPro" id="IPR015890">
    <property type="entry name" value="Chorismate_C"/>
</dbReference>
<dbReference type="GO" id="GO:0042372">
    <property type="term" value="P:phylloquinone biosynthetic process"/>
    <property type="evidence" value="ECO:0007669"/>
    <property type="project" value="TreeGrafter"/>
</dbReference>
<dbReference type="Gene3D" id="3.60.120.10">
    <property type="entry name" value="Anthranilate synthase"/>
    <property type="match status" value="2"/>
</dbReference>
<evidence type="ECO:0000259" key="1">
    <source>
        <dbReference type="Pfam" id="PF00425"/>
    </source>
</evidence>
<dbReference type="InterPro" id="IPR005801">
    <property type="entry name" value="ADC_synthase"/>
</dbReference>
<evidence type="ECO:0000313" key="3">
    <source>
        <dbReference type="Proteomes" id="UP001054889"/>
    </source>
</evidence>
<dbReference type="AlphaFoldDB" id="A0AAV5CL02"/>